<comment type="caution">
    <text evidence="6">The sequence shown here is derived from an EMBL/GenBank/DDBJ whole genome shotgun (WGS) entry which is preliminary data.</text>
</comment>
<dbReference type="Proteomes" id="UP001596150">
    <property type="component" value="Unassembled WGS sequence"/>
</dbReference>
<dbReference type="InterPro" id="IPR008258">
    <property type="entry name" value="Transglycosylase_SLT_dom_1"/>
</dbReference>
<gene>
    <name evidence="6" type="ORF">ACFPP9_07695</name>
</gene>
<evidence type="ECO:0000256" key="1">
    <source>
        <dbReference type="ARBA" id="ARBA00007734"/>
    </source>
</evidence>
<dbReference type="InterPro" id="IPR023346">
    <property type="entry name" value="Lysozyme-like_dom_sf"/>
</dbReference>
<dbReference type="CDD" id="cd13401">
    <property type="entry name" value="Slt70-like"/>
    <property type="match status" value="1"/>
</dbReference>
<sequence length="718" mass="77830">MIAKADRSLPRRIGMLTQVAVCALISLGIVGDALAQSAPVPRLNPSRGSNAGSDDLTTSGITPVARPSRPARAGVASPANDLVESFSPSQLGLDAALKLIESGQIGKAQALGRMMPDRTNQSIIAWMVAQSGSPDVSVSQITQVTQDLPDWPSQALLRRRAEQALTRMKADPATVISAFGGTQPGSDEGTLLLLRAYVSAGRTKDAVALLRPKWRKDSFSESTEATILKEFGSLLTAADHKARMDKFFYDNDAKEGLAMAKMLGADVQQLAAARAAVVRKDKNAGALLAKVPARLRKDPGYIYSKVQHLRRGDNYQDAAALMLTAPRDGAALVDPDAWWIERRVLSRELLDLGNAKLAYKLVSEHAAESSTNQADAEFHAGWYALRFLNSPAAARRHFQAIQTVSSMPLSQSRAEYWLGRTAEAMGEKAEALAQYRLAAAYPTTFYGQLAAAKLGTKQLRLSSPPAADSAIQKRFNSRPMVLAAQRFAAAGYEDRSRAFYIRLSETLTNPAEMALLTQMAEKRGMHQMALQIGKKAYTRGLPVETLAFPTAAIPRSMKTSRIEKSIVYAIARQESAFNPSAVSHAGARGLLQLMPGTAKIVAKASGLPYSLDRLTSDAGYNATLGAAHLAELVDGFNGSYIMSFAAYNAGRSRVMKWVAQYGDPRDPNVDAVDWIERIPFSETRNYVMRCMENLQVYRARLGEPALVISRDLNRGGRG</sequence>
<dbReference type="Pfam" id="PF01464">
    <property type="entry name" value="SLT"/>
    <property type="match status" value="1"/>
</dbReference>
<comment type="similarity">
    <text evidence="2">Belongs to the virb1 family.</text>
</comment>
<evidence type="ECO:0000256" key="3">
    <source>
        <dbReference type="ARBA" id="ARBA00022729"/>
    </source>
</evidence>
<evidence type="ECO:0000256" key="2">
    <source>
        <dbReference type="ARBA" id="ARBA00009387"/>
    </source>
</evidence>
<dbReference type="InterPro" id="IPR008939">
    <property type="entry name" value="Lytic_TGlycosylase_superhlx_U"/>
</dbReference>
<comment type="similarity">
    <text evidence="1">Belongs to the transglycosylase Slt family.</text>
</comment>
<keyword evidence="7" id="KW-1185">Reference proteome</keyword>
<dbReference type="Gene3D" id="1.25.20.10">
    <property type="entry name" value="Bacterial muramidases"/>
    <property type="match status" value="1"/>
</dbReference>
<dbReference type="SUPFAM" id="SSF53955">
    <property type="entry name" value="Lysozyme-like"/>
    <property type="match status" value="1"/>
</dbReference>
<dbReference type="PROSITE" id="PS00922">
    <property type="entry name" value="TRANSGLYCOSYLASE"/>
    <property type="match status" value="1"/>
</dbReference>
<evidence type="ECO:0000313" key="7">
    <source>
        <dbReference type="Proteomes" id="UP001596150"/>
    </source>
</evidence>
<dbReference type="InterPro" id="IPR000189">
    <property type="entry name" value="Transglyc_AS"/>
</dbReference>
<feature type="compositionally biased region" description="Polar residues" evidence="4">
    <location>
        <begin position="46"/>
        <end position="61"/>
    </location>
</feature>
<feature type="domain" description="Transglycosylase SLT" evidence="5">
    <location>
        <begin position="557"/>
        <end position="664"/>
    </location>
</feature>
<organism evidence="6 7">
    <name type="scientific">Kaistia terrae</name>
    <dbReference type="NCBI Taxonomy" id="537017"/>
    <lineage>
        <taxon>Bacteria</taxon>
        <taxon>Pseudomonadati</taxon>
        <taxon>Pseudomonadota</taxon>
        <taxon>Alphaproteobacteria</taxon>
        <taxon>Hyphomicrobiales</taxon>
        <taxon>Kaistiaceae</taxon>
        <taxon>Kaistia</taxon>
    </lineage>
</organism>
<accession>A0ABW0PZ29</accession>
<reference evidence="7" key="1">
    <citation type="journal article" date="2019" name="Int. J. Syst. Evol. Microbiol.">
        <title>The Global Catalogue of Microorganisms (GCM) 10K type strain sequencing project: providing services to taxonomists for standard genome sequencing and annotation.</title>
        <authorList>
            <consortium name="The Broad Institute Genomics Platform"/>
            <consortium name="The Broad Institute Genome Sequencing Center for Infectious Disease"/>
            <person name="Wu L."/>
            <person name="Ma J."/>
        </authorList>
    </citation>
    <scope>NUCLEOTIDE SEQUENCE [LARGE SCALE GENOMIC DNA]</scope>
    <source>
        <strain evidence="7">KACC 12633</strain>
    </source>
</reference>
<dbReference type="PANTHER" id="PTHR37423">
    <property type="entry name" value="SOLUBLE LYTIC MUREIN TRANSGLYCOSYLASE-RELATED"/>
    <property type="match status" value="1"/>
</dbReference>
<dbReference type="PANTHER" id="PTHR37423:SF2">
    <property type="entry name" value="MEMBRANE-BOUND LYTIC MUREIN TRANSGLYCOSYLASE C"/>
    <property type="match status" value="1"/>
</dbReference>
<dbReference type="Gene3D" id="1.10.530.10">
    <property type="match status" value="1"/>
</dbReference>
<proteinExistence type="inferred from homology"/>
<evidence type="ECO:0000256" key="4">
    <source>
        <dbReference type="SAM" id="MobiDB-lite"/>
    </source>
</evidence>
<dbReference type="EMBL" id="JBHSML010000003">
    <property type="protein sequence ID" value="MFC5515649.1"/>
    <property type="molecule type" value="Genomic_DNA"/>
</dbReference>
<feature type="region of interest" description="Disordered" evidence="4">
    <location>
        <begin position="41"/>
        <end position="76"/>
    </location>
</feature>
<dbReference type="RefSeq" id="WP_266342115.1">
    <property type="nucleotide sequence ID" value="NZ_JAPKNH010000001.1"/>
</dbReference>
<name>A0ABW0PZ29_9HYPH</name>
<protein>
    <submittedName>
        <fullName evidence="6">Transglycosylase SLT domain-containing protein</fullName>
    </submittedName>
</protein>
<dbReference type="SUPFAM" id="SSF48435">
    <property type="entry name" value="Bacterial muramidases"/>
    <property type="match status" value="1"/>
</dbReference>
<evidence type="ECO:0000313" key="6">
    <source>
        <dbReference type="EMBL" id="MFC5515649.1"/>
    </source>
</evidence>
<evidence type="ECO:0000259" key="5">
    <source>
        <dbReference type="Pfam" id="PF01464"/>
    </source>
</evidence>
<keyword evidence="3" id="KW-0732">Signal</keyword>